<dbReference type="AlphaFoldDB" id="A0A397F4M1"/>
<reference evidence="2 3" key="1">
    <citation type="submission" date="2018-08" db="EMBL/GenBank/DDBJ databases">
        <title>Aphanomyces genome sequencing and annotation.</title>
        <authorList>
            <person name="Minardi D."/>
            <person name="Oidtmann B."/>
            <person name="Van Der Giezen M."/>
            <person name="Studholme D.J."/>
        </authorList>
    </citation>
    <scope>NUCLEOTIDE SEQUENCE [LARGE SCALE GENOMIC DNA]</scope>
    <source>
        <strain evidence="2 3">197901</strain>
    </source>
</reference>
<evidence type="ECO:0000313" key="2">
    <source>
        <dbReference type="EMBL" id="RHZ09114.1"/>
    </source>
</evidence>
<organism evidence="2 3">
    <name type="scientific">Aphanomyces astaci</name>
    <name type="common">Crayfish plague agent</name>
    <dbReference type="NCBI Taxonomy" id="112090"/>
    <lineage>
        <taxon>Eukaryota</taxon>
        <taxon>Sar</taxon>
        <taxon>Stramenopiles</taxon>
        <taxon>Oomycota</taxon>
        <taxon>Saprolegniomycetes</taxon>
        <taxon>Saprolegniales</taxon>
        <taxon>Verrucalvaceae</taxon>
        <taxon>Aphanomyces</taxon>
    </lineage>
</organism>
<feature type="signal peptide" evidence="1">
    <location>
        <begin position="1"/>
        <end position="21"/>
    </location>
</feature>
<sequence>MFGAYRVVLLAAATIVAITTAIDVKNKRYCQVLFVRNLNGSTIADVYNTFGLNDCPAPIWSTITPANAKDNSSLAVVLNGPRYWLMDSIGNNTPAGGAKAIKNVGGINMTLVGRVPVAVPITPTKLYAPNLVTCNANFIWKAGSRVFILTREQEGKRGESGDAGQRVKEQYIMQSYSQQVDNSLNLTCLPSLASRLGKLPPGWSYEAKRLNKDVNVTTPILVGGKATVSVVIQDEFQNTYTYLGNVDRYLLRLNQTKPN</sequence>
<name>A0A397F4M1_APHAT</name>
<feature type="chain" id="PRO_5017320748" evidence="1">
    <location>
        <begin position="22"/>
        <end position="259"/>
    </location>
</feature>
<gene>
    <name evidence="2" type="ORF">DYB31_005794</name>
</gene>
<evidence type="ECO:0000313" key="3">
    <source>
        <dbReference type="Proteomes" id="UP000266196"/>
    </source>
</evidence>
<dbReference type="EMBL" id="QUTE01011671">
    <property type="protein sequence ID" value="RHZ09114.1"/>
    <property type="molecule type" value="Genomic_DNA"/>
</dbReference>
<protein>
    <submittedName>
        <fullName evidence="2">Uncharacterized protein</fullName>
    </submittedName>
</protein>
<keyword evidence="1" id="KW-0732">Signal</keyword>
<proteinExistence type="predicted"/>
<dbReference type="Proteomes" id="UP000266196">
    <property type="component" value="Unassembled WGS sequence"/>
</dbReference>
<comment type="caution">
    <text evidence="2">The sequence shown here is derived from an EMBL/GenBank/DDBJ whole genome shotgun (WGS) entry which is preliminary data.</text>
</comment>
<evidence type="ECO:0000256" key="1">
    <source>
        <dbReference type="SAM" id="SignalP"/>
    </source>
</evidence>
<dbReference type="VEuPathDB" id="FungiDB:H257_06380"/>
<accession>A0A397F4M1</accession>